<sequence length="528" mass="58254">MLRLVDTELFVTKGSSSITHVVIQDLALTLQRCGAEKHRTQALRLHFYLLIHGLDTHHVLGNYLVPMLVDAATLPLAHRAFLRLPHPNAFSWNSLISGYLKCDKPHHALSMFARLQSNPSVHPDDYTFISAFKACAQLKDLARACVLHAEVVRSGLLEKNLIVANALIDMYSKCGASTNAKQVFDRLPLKNVVTWTSLLGAYAECGQYQEAMACYQEMELQGVIPNPITLVCILKACTSARDIAKGQEMYAEIERRSLLDDDVFLGSAVVDMYAKHGLLSMAQQVFDRLRSRNVVSWNSLMLGYIDHENGEEAVKCFSQMQSEGLCLTDVSFLCGLKACGSIGSVEKLEDIHAEIDRTGLLQRNILVGSTLVNMYAKCGSLARAQHVFDHLPVRDVVAWTALLAGYAQAGESKSAADFFDKMVGAGVKPDPIAFVVVLNACSRRGLSNKSETYFQAMGKEHGIVPIREHHSCILDLLVRIGQLDKAVAMIRQLPCGPNLVMWRTVLGACMSLGNSKVGKQAFEQQYTL</sequence>
<dbReference type="GO" id="GO:0048731">
    <property type="term" value="P:system development"/>
    <property type="evidence" value="ECO:0007669"/>
    <property type="project" value="UniProtKB-ARBA"/>
</dbReference>
<dbReference type="Pfam" id="PF13041">
    <property type="entry name" value="PPR_2"/>
    <property type="match status" value="4"/>
</dbReference>
<keyword evidence="4" id="KW-1185">Reference proteome</keyword>
<gene>
    <name evidence="3" type="ORF">GOP47_0026123</name>
</gene>
<dbReference type="EMBL" id="JABFUD020000025">
    <property type="protein sequence ID" value="KAI5059804.1"/>
    <property type="molecule type" value="Genomic_DNA"/>
</dbReference>
<comment type="caution">
    <text evidence="3">The sequence shown here is derived from an EMBL/GenBank/DDBJ whole genome shotgun (WGS) entry which is preliminary data.</text>
</comment>
<dbReference type="InterPro" id="IPR011990">
    <property type="entry name" value="TPR-like_helical_dom_sf"/>
</dbReference>
<proteinExistence type="predicted"/>
<dbReference type="FunFam" id="1.25.40.10:FF:000158">
    <property type="entry name" value="pentatricopeptide repeat-containing protein At2g33680"/>
    <property type="match status" value="1"/>
</dbReference>
<accession>A0A9D4U3N2</accession>
<dbReference type="NCBIfam" id="TIGR00756">
    <property type="entry name" value="PPR"/>
    <property type="match status" value="4"/>
</dbReference>
<dbReference type="GO" id="GO:0009451">
    <property type="term" value="P:RNA modification"/>
    <property type="evidence" value="ECO:0007669"/>
    <property type="project" value="InterPro"/>
</dbReference>
<evidence type="ECO:0008006" key="5">
    <source>
        <dbReference type="Google" id="ProtNLM"/>
    </source>
</evidence>
<evidence type="ECO:0000313" key="4">
    <source>
        <dbReference type="Proteomes" id="UP000886520"/>
    </source>
</evidence>
<dbReference type="InterPro" id="IPR002885">
    <property type="entry name" value="PPR_rpt"/>
</dbReference>
<dbReference type="PANTHER" id="PTHR47926:SF511">
    <property type="entry name" value="PENTATRICOPEPTIDE REPEAT-CONTAINING PROTEIN"/>
    <property type="match status" value="1"/>
</dbReference>
<organism evidence="3 4">
    <name type="scientific">Adiantum capillus-veneris</name>
    <name type="common">Maidenhair fern</name>
    <dbReference type="NCBI Taxonomy" id="13818"/>
    <lineage>
        <taxon>Eukaryota</taxon>
        <taxon>Viridiplantae</taxon>
        <taxon>Streptophyta</taxon>
        <taxon>Embryophyta</taxon>
        <taxon>Tracheophyta</taxon>
        <taxon>Polypodiopsida</taxon>
        <taxon>Polypodiidae</taxon>
        <taxon>Polypodiales</taxon>
        <taxon>Pteridineae</taxon>
        <taxon>Pteridaceae</taxon>
        <taxon>Vittarioideae</taxon>
        <taxon>Adiantum</taxon>
    </lineage>
</organism>
<evidence type="ECO:0000256" key="1">
    <source>
        <dbReference type="ARBA" id="ARBA00022737"/>
    </source>
</evidence>
<feature type="repeat" description="PPR" evidence="2">
    <location>
        <begin position="293"/>
        <end position="327"/>
    </location>
</feature>
<feature type="repeat" description="PPR" evidence="2">
    <location>
        <begin position="191"/>
        <end position="225"/>
    </location>
</feature>
<dbReference type="PROSITE" id="PS51375">
    <property type="entry name" value="PPR"/>
    <property type="match status" value="4"/>
</dbReference>
<dbReference type="OrthoDB" id="411857at2759"/>
<feature type="repeat" description="PPR" evidence="2">
    <location>
        <begin position="395"/>
        <end position="429"/>
    </location>
</feature>
<reference evidence="3" key="1">
    <citation type="submission" date="2021-01" db="EMBL/GenBank/DDBJ databases">
        <title>Adiantum capillus-veneris genome.</title>
        <authorList>
            <person name="Fang Y."/>
            <person name="Liao Q."/>
        </authorList>
    </citation>
    <scope>NUCLEOTIDE SEQUENCE</scope>
    <source>
        <strain evidence="3">H3</strain>
        <tissue evidence="3">Leaf</tissue>
    </source>
</reference>
<name>A0A9D4U3N2_ADICA</name>
<dbReference type="AlphaFoldDB" id="A0A9D4U3N2"/>
<evidence type="ECO:0000313" key="3">
    <source>
        <dbReference type="EMBL" id="KAI5059804.1"/>
    </source>
</evidence>
<dbReference type="FunFam" id="1.25.40.10:FF:000285">
    <property type="entry name" value="Pentatricopeptide repeat-containing protein, chloroplastic"/>
    <property type="match status" value="1"/>
</dbReference>
<keyword evidence="1" id="KW-0677">Repeat</keyword>
<dbReference type="GO" id="GO:0003723">
    <property type="term" value="F:RNA binding"/>
    <property type="evidence" value="ECO:0007669"/>
    <property type="project" value="InterPro"/>
</dbReference>
<evidence type="ECO:0000256" key="2">
    <source>
        <dbReference type="PROSITE-ProRule" id="PRU00708"/>
    </source>
</evidence>
<feature type="repeat" description="PPR" evidence="2">
    <location>
        <begin position="88"/>
        <end position="118"/>
    </location>
</feature>
<dbReference type="Proteomes" id="UP000886520">
    <property type="component" value="Chromosome 25"/>
</dbReference>
<dbReference type="PANTHER" id="PTHR47926">
    <property type="entry name" value="PENTATRICOPEPTIDE REPEAT-CONTAINING PROTEIN"/>
    <property type="match status" value="1"/>
</dbReference>
<dbReference type="InterPro" id="IPR046960">
    <property type="entry name" value="PPR_At4g14850-like_plant"/>
</dbReference>
<protein>
    <recommendedName>
        <fullName evidence="5">Pentatricopeptide repeat-containing protein</fullName>
    </recommendedName>
</protein>
<dbReference type="Gene3D" id="1.25.40.10">
    <property type="entry name" value="Tetratricopeptide repeat domain"/>
    <property type="match status" value="3"/>
</dbReference>
<dbReference type="FunFam" id="1.25.40.10:FF:000344">
    <property type="entry name" value="Pentatricopeptide repeat-containing protein"/>
    <property type="match status" value="1"/>
</dbReference>